<dbReference type="EMBL" id="BDQV01000274">
    <property type="protein sequence ID" value="GAY61567.1"/>
    <property type="molecule type" value="Genomic_DNA"/>
</dbReference>
<reference evidence="3 4" key="1">
    <citation type="journal article" date="2017" name="Front. Genet.">
        <title>Draft sequencing of the heterozygous diploid genome of Satsuma (Citrus unshiu Marc.) using a hybrid assembly approach.</title>
        <authorList>
            <person name="Shimizu T."/>
            <person name="Tanizawa Y."/>
            <person name="Mochizuki T."/>
            <person name="Nagasaki H."/>
            <person name="Yoshioka T."/>
            <person name="Toyoda A."/>
            <person name="Fujiyama A."/>
            <person name="Kaminuma E."/>
            <person name="Nakamura Y."/>
        </authorList>
    </citation>
    <scope>NUCLEOTIDE SEQUENCE [LARGE SCALE GENOMIC DNA]</scope>
    <source>
        <strain evidence="4">cv. Miyagawa wase</strain>
    </source>
</reference>
<evidence type="ECO:0008006" key="5">
    <source>
        <dbReference type="Google" id="ProtNLM"/>
    </source>
</evidence>
<name>A0A2H5QA94_CITUN</name>
<dbReference type="InterPro" id="IPR027417">
    <property type="entry name" value="P-loop_NTPase"/>
</dbReference>
<dbReference type="InterPro" id="IPR050168">
    <property type="entry name" value="AAA_ATPase_domain"/>
</dbReference>
<organism evidence="3 4">
    <name type="scientific">Citrus unshiu</name>
    <name type="common">Satsuma mandarin</name>
    <name type="synonym">Citrus nobilis var. unshiu</name>
    <dbReference type="NCBI Taxonomy" id="55188"/>
    <lineage>
        <taxon>Eukaryota</taxon>
        <taxon>Viridiplantae</taxon>
        <taxon>Streptophyta</taxon>
        <taxon>Embryophyta</taxon>
        <taxon>Tracheophyta</taxon>
        <taxon>Spermatophyta</taxon>
        <taxon>Magnoliopsida</taxon>
        <taxon>eudicotyledons</taxon>
        <taxon>Gunneridae</taxon>
        <taxon>Pentapetalae</taxon>
        <taxon>rosids</taxon>
        <taxon>malvids</taxon>
        <taxon>Sapindales</taxon>
        <taxon>Rutaceae</taxon>
        <taxon>Aurantioideae</taxon>
        <taxon>Citrus</taxon>
    </lineage>
</organism>
<gene>
    <name evidence="3" type="ORF">CUMW_210980</name>
</gene>
<sequence length="174" mass="19832">MIKTYIYYGHYIIKQRFGEANVRNVFDNACLSAPCVLFFDELVHLSFKEEGAGGAADRIPNQYLTRDGWLTLKNRPALHKDLKVGPDITEICQRAMRKDGTREEIENDIRRRKGKRLAEIKVEHFEESMKYACKSQSRGFGAEFRFCETAVAANNSIPVSSVTDGNGEDDNLYN</sequence>
<keyword evidence="1" id="KW-0547">Nucleotide-binding</keyword>
<protein>
    <recommendedName>
        <fullName evidence="5">ATPase AAA-type core domain-containing protein</fullName>
    </recommendedName>
</protein>
<dbReference type="GO" id="GO:0005524">
    <property type="term" value="F:ATP binding"/>
    <property type="evidence" value="ECO:0007669"/>
    <property type="project" value="UniProtKB-KW"/>
</dbReference>
<dbReference type="GO" id="GO:0097352">
    <property type="term" value="P:autophagosome maturation"/>
    <property type="evidence" value="ECO:0007669"/>
    <property type="project" value="TreeGrafter"/>
</dbReference>
<dbReference type="GO" id="GO:0031593">
    <property type="term" value="F:polyubiquitin modification-dependent protein binding"/>
    <property type="evidence" value="ECO:0007669"/>
    <property type="project" value="TreeGrafter"/>
</dbReference>
<evidence type="ECO:0000313" key="3">
    <source>
        <dbReference type="EMBL" id="GAY61567.1"/>
    </source>
</evidence>
<evidence type="ECO:0000313" key="4">
    <source>
        <dbReference type="Proteomes" id="UP000236630"/>
    </source>
</evidence>
<dbReference type="GO" id="GO:0030970">
    <property type="term" value="P:retrograde protein transport, ER to cytosol"/>
    <property type="evidence" value="ECO:0007669"/>
    <property type="project" value="TreeGrafter"/>
</dbReference>
<dbReference type="GO" id="GO:0034098">
    <property type="term" value="C:VCP-NPL4-UFD1 AAA ATPase complex"/>
    <property type="evidence" value="ECO:0007669"/>
    <property type="project" value="TreeGrafter"/>
</dbReference>
<dbReference type="AlphaFoldDB" id="A0A2H5QA94"/>
<dbReference type="GO" id="GO:0016887">
    <property type="term" value="F:ATP hydrolysis activity"/>
    <property type="evidence" value="ECO:0007669"/>
    <property type="project" value="TreeGrafter"/>
</dbReference>
<dbReference type="STRING" id="55188.A0A2H5QA94"/>
<dbReference type="PANTHER" id="PTHR23077:SF171">
    <property type="entry name" value="NUCLEAR VALOSIN-CONTAINING PROTEIN-LIKE"/>
    <property type="match status" value="1"/>
</dbReference>
<accession>A0A2H5QA94</accession>
<dbReference type="PANTHER" id="PTHR23077">
    <property type="entry name" value="AAA-FAMILY ATPASE"/>
    <property type="match status" value="1"/>
</dbReference>
<dbReference type="Gene3D" id="3.40.50.300">
    <property type="entry name" value="P-loop containing nucleotide triphosphate hydrolases"/>
    <property type="match status" value="1"/>
</dbReference>
<keyword evidence="4" id="KW-1185">Reference proteome</keyword>
<dbReference type="Proteomes" id="UP000236630">
    <property type="component" value="Unassembled WGS sequence"/>
</dbReference>
<dbReference type="GO" id="GO:0005829">
    <property type="term" value="C:cytosol"/>
    <property type="evidence" value="ECO:0007669"/>
    <property type="project" value="TreeGrafter"/>
</dbReference>
<comment type="caution">
    <text evidence="3">The sequence shown here is derived from an EMBL/GenBank/DDBJ whole genome shotgun (WGS) entry which is preliminary data.</text>
</comment>
<evidence type="ECO:0000256" key="1">
    <source>
        <dbReference type="ARBA" id="ARBA00022741"/>
    </source>
</evidence>
<dbReference type="GO" id="GO:0005634">
    <property type="term" value="C:nucleus"/>
    <property type="evidence" value="ECO:0007669"/>
    <property type="project" value="TreeGrafter"/>
</dbReference>
<keyword evidence="2" id="KW-0067">ATP-binding</keyword>
<proteinExistence type="predicted"/>
<dbReference type="GO" id="GO:0051228">
    <property type="term" value="P:mitotic spindle disassembly"/>
    <property type="evidence" value="ECO:0007669"/>
    <property type="project" value="TreeGrafter"/>
</dbReference>
<evidence type="ECO:0000256" key="2">
    <source>
        <dbReference type="ARBA" id="ARBA00022840"/>
    </source>
</evidence>